<sequence length="182" mass="18662">MTADEKITLWLAQVRASGQAVVVARLVIALAGVVALVVPSVQSWDQADLVPIVGAALLLCTVVLPDSLAALLFVLVVTLGWLMRAPGAPSWSLAITAIALVVLHLAAAFAGQLPSYARVHRAALRRWWLPGAIAVLLAPAVAGAAALVRDADVAGSLLVTVAATALAAATIWFAAGQKLGRD</sequence>
<feature type="transmembrane region" description="Helical" evidence="1">
    <location>
        <begin position="154"/>
        <end position="175"/>
    </location>
</feature>
<feature type="transmembrane region" description="Helical" evidence="1">
    <location>
        <begin position="127"/>
        <end position="148"/>
    </location>
</feature>
<gene>
    <name evidence="2" type="ORF">E0H50_13955</name>
</gene>
<proteinExistence type="predicted"/>
<feature type="transmembrane region" description="Helical" evidence="1">
    <location>
        <begin position="50"/>
        <end position="79"/>
    </location>
</feature>
<keyword evidence="1" id="KW-0812">Transmembrane</keyword>
<comment type="caution">
    <text evidence="2">The sequence shown here is derived from an EMBL/GenBank/DDBJ whole genome shotgun (WGS) entry which is preliminary data.</text>
</comment>
<evidence type="ECO:0000256" key="1">
    <source>
        <dbReference type="SAM" id="Phobius"/>
    </source>
</evidence>
<evidence type="ECO:0000313" key="2">
    <source>
        <dbReference type="EMBL" id="TCC34985.1"/>
    </source>
</evidence>
<dbReference type="RefSeq" id="WP_131287977.1">
    <property type="nucleotide sequence ID" value="NZ_SJKA01000004.1"/>
</dbReference>
<name>A0A4R0J1H5_9ACTN</name>
<dbReference type="AlphaFoldDB" id="A0A4R0J1H5"/>
<accession>A0A4R0J1H5</accession>
<reference evidence="2 3" key="1">
    <citation type="submission" date="2019-02" db="EMBL/GenBank/DDBJ databases">
        <title>Kribbella capetownensis sp. nov. and Kribbella speibonae sp. nov., isolated from soil.</title>
        <authorList>
            <person name="Curtis S.M."/>
            <person name="Norton I."/>
            <person name="Everest G.J."/>
            <person name="Meyers P.R."/>
        </authorList>
    </citation>
    <scope>NUCLEOTIDE SEQUENCE [LARGE SCALE GENOMIC DNA]</scope>
    <source>
        <strain evidence="2 3">DSM 27082</strain>
    </source>
</reference>
<feature type="transmembrane region" description="Helical" evidence="1">
    <location>
        <begin position="20"/>
        <end position="38"/>
    </location>
</feature>
<organism evidence="2 3">
    <name type="scientific">Kribbella sindirgiensis</name>
    <dbReference type="NCBI Taxonomy" id="1124744"/>
    <lineage>
        <taxon>Bacteria</taxon>
        <taxon>Bacillati</taxon>
        <taxon>Actinomycetota</taxon>
        <taxon>Actinomycetes</taxon>
        <taxon>Propionibacteriales</taxon>
        <taxon>Kribbellaceae</taxon>
        <taxon>Kribbella</taxon>
    </lineage>
</organism>
<keyword evidence="1" id="KW-0472">Membrane</keyword>
<keyword evidence="3" id="KW-1185">Reference proteome</keyword>
<evidence type="ECO:0000313" key="3">
    <source>
        <dbReference type="Proteomes" id="UP000292695"/>
    </source>
</evidence>
<dbReference type="Proteomes" id="UP000292695">
    <property type="component" value="Unassembled WGS sequence"/>
</dbReference>
<dbReference type="EMBL" id="SJKA01000004">
    <property type="protein sequence ID" value="TCC34985.1"/>
    <property type="molecule type" value="Genomic_DNA"/>
</dbReference>
<protein>
    <submittedName>
        <fullName evidence="2">Uncharacterized protein</fullName>
    </submittedName>
</protein>
<feature type="transmembrane region" description="Helical" evidence="1">
    <location>
        <begin position="91"/>
        <end position="115"/>
    </location>
</feature>
<keyword evidence="1" id="KW-1133">Transmembrane helix</keyword>